<reference evidence="1 2" key="1">
    <citation type="submission" date="2019-06" db="EMBL/GenBank/DDBJ databases">
        <title>Pac Bio to generate improved reference genome sequences for organisms with transposon mutant libraries (support for FEBA project).</title>
        <authorList>
            <person name="Blow M."/>
        </authorList>
    </citation>
    <scope>NUCLEOTIDE SEQUENCE [LARGE SCALE GENOMIC DNA]</scope>
    <source>
        <strain evidence="1 2">USDA 1844</strain>
    </source>
</reference>
<sequence>MINITYLPGNDPFHAAFRMFVLFPDDNAPSCQHETARILDFYVCFPVLMSEFKAPKTLVKSHNALKRRYLPNTYQVTPKPAIMFHRMRAAHSAASSSLQSFGFFDREAFLDGFVLRTRKELPERIFEAVEDHRRENAELVAFLDELKAVSLYGPNGQKPLQTGEGATRHALQ</sequence>
<dbReference type="AlphaFoldDB" id="A0A559TJG3"/>
<dbReference type="Proteomes" id="UP000319824">
    <property type="component" value="Unassembled WGS sequence"/>
</dbReference>
<dbReference type="InterPro" id="IPR046901">
    <property type="entry name" value="ABC-3C_MC5"/>
</dbReference>
<evidence type="ECO:0000313" key="1">
    <source>
        <dbReference type="EMBL" id="TVZ74751.1"/>
    </source>
</evidence>
<protein>
    <submittedName>
        <fullName evidence="1">Uncharacterized protein</fullName>
    </submittedName>
</protein>
<evidence type="ECO:0000313" key="2">
    <source>
        <dbReference type="Proteomes" id="UP000319824"/>
    </source>
</evidence>
<proteinExistence type="predicted"/>
<organism evidence="1 2">
    <name type="scientific">Rhizobium mongolense USDA 1844</name>
    <dbReference type="NCBI Taxonomy" id="1079460"/>
    <lineage>
        <taxon>Bacteria</taxon>
        <taxon>Pseudomonadati</taxon>
        <taxon>Pseudomonadota</taxon>
        <taxon>Alphaproteobacteria</taxon>
        <taxon>Hyphomicrobiales</taxon>
        <taxon>Rhizobiaceae</taxon>
        <taxon>Rhizobium/Agrobacterium group</taxon>
        <taxon>Rhizobium</taxon>
    </lineage>
</organism>
<dbReference type="EMBL" id="VISO01000001">
    <property type="protein sequence ID" value="TVZ74751.1"/>
    <property type="molecule type" value="Genomic_DNA"/>
</dbReference>
<accession>A0A559TJG3</accession>
<dbReference type="RefSeq" id="WP_145611395.1">
    <property type="nucleotide sequence ID" value="NZ_ATTQ01000067.1"/>
</dbReference>
<name>A0A559TJG3_9HYPH</name>
<gene>
    <name evidence="1" type="ORF">BCL32_0057</name>
</gene>
<comment type="caution">
    <text evidence="1">The sequence shown here is derived from an EMBL/GenBank/DDBJ whole genome shotgun (WGS) entry which is preliminary data.</text>
</comment>
<dbReference type="Pfam" id="PF20291">
    <property type="entry name" value="MC5"/>
    <property type="match status" value="1"/>
</dbReference>